<evidence type="ECO:0000259" key="8">
    <source>
        <dbReference type="Pfam" id="PF06155"/>
    </source>
</evidence>
<dbReference type="GO" id="GO:0016226">
    <property type="term" value="P:iron-sulfur cluster assembly"/>
    <property type="evidence" value="ECO:0007669"/>
    <property type="project" value="InterPro"/>
</dbReference>
<reference evidence="9 10" key="1">
    <citation type="submission" date="2016-10" db="EMBL/GenBank/DDBJ databases">
        <title>Reductive evolution of mitochondrial metabolism and differential evolution of invasion-related proteins in Cryptosporidium.</title>
        <authorList>
            <person name="Liu S."/>
            <person name="Roellig D.M."/>
            <person name="Guo Y."/>
            <person name="Li N."/>
            <person name="Frace M.A."/>
            <person name="Tang K."/>
            <person name="Zhang L."/>
            <person name="Feng Y."/>
            <person name="Xiao L."/>
        </authorList>
    </citation>
    <scope>NUCLEOTIDE SEQUENCE [LARGE SCALE GENOMIC DNA]</scope>
    <source>
        <strain evidence="9">30847</strain>
    </source>
</reference>
<dbReference type="InterPro" id="IPR038492">
    <property type="entry name" value="GBBH-like_N_sf"/>
</dbReference>
<gene>
    <name evidence="9" type="ORF">cand_036750</name>
</gene>
<evidence type="ECO:0000259" key="7">
    <source>
        <dbReference type="Pfam" id="PF01883"/>
    </source>
</evidence>
<dbReference type="VEuPathDB" id="CryptoDB:cand_036750"/>
<dbReference type="InterPro" id="IPR027417">
    <property type="entry name" value="P-loop_NTPase"/>
</dbReference>
<dbReference type="InterPro" id="IPR002744">
    <property type="entry name" value="MIP18-like"/>
</dbReference>
<dbReference type="Pfam" id="PF01883">
    <property type="entry name" value="FeS_assembly_P"/>
    <property type="match status" value="1"/>
</dbReference>
<accession>A0A1J4MX03</accession>
<evidence type="ECO:0000256" key="5">
    <source>
        <dbReference type="ARBA" id="ARBA00023014"/>
    </source>
</evidence>
<keyword evidence="4" id="KW-0408">Iron</keyword>
<dbReference type="AlphaFoldDB" id="A0A1J4MX03"/>
<sequence>MYSDFTNSSDDELDFQSQIVEYLKHICVHDTIPSFKGGNSKYSYFEDSNILETGFIERISSDYDHGKVYLDINPSKLFVEGSPNYEYLTSDICEKIKKELLNLGWVTDVLYSIKNYNNIMHLNNSDAGNLYPKKSSTEEEILDCLRTVIDPDLNKDIVSCSFVKDLVIDQKSNCVSFNLELTTPACPLKESFKKSCTDAIKRKLNYIKQVNIEFSSKAPKTIQNSGTAKFHDNLANVSYIIAIGSCKGGVGKSTLAVNFTYTLSMQGAKVGLVDCDIYGPSLEQLVPVNYTSMHYISPSSSNEHVLNKLIKDSKCGIARSSIQDNEFINLNNKDKVVETEGIVPVFFEGIALMSYSYLSNSLNKKQRRVSNALRGPIASSIVRQLITGTVWGNLDYLILDLPPGTGDIQLSIAQYIQVDGAIIITTPQDLSLSDVERELHLFSKLNIPVLALVENMSYFICDGCNKKHYIFKSGDFSFLYNEYRIERKFCFPIYPALSQCTFKDEDTNSDIFPFVKSARDDNSVYLEFKQLAEYVVRRLSSDRYAGIRTIVDVMHAERFLKCTLVSASSELGVNEQREPNMEIFYVSFEDARRSCRCALCLDSCNQECNILGVDTLRNISLNSMKPMGSYAISIEWSDNHNSILPYSLLREIAQNSQTKGIKRSCQQSSLNW</sequence>
<dbReference type="EMBL" id="LRBS01000010">
    <property type="protein sequence ID" value="OII78027.1"/>
    <property type="molecule type" value="Genomic_DNA"/>
</dbReference>
<keyword evidence="10" id="KW-1185">Reference proteome</keyword>
<keyword evidence="3" id="KW-0067">ATP-binding</keyword>
<dbReference type="InterPro" id="IPR010376">
    <property type="entry name" value="GBBH-like_N"/>
</dbReference>
<dbReference type="InterPro" id="IPR044304">
    <property type="entry name" value="NUBPL-like"/>
</dbReference>
<dbReference type="InterPro" id="IPR019591">
    <property type="entry name" value="Mrp/NBP35_ATP-bd"/>
</dbReference>
<evidence type="ECO:0000256" key="6">
    <source>
        <dbReference type="ARBA" id="ARBA00024036"/>
    </source>
</evidence>
<comment type="similarity">
    <text evidence="6">Belongs to the Mrp/NBP35 ATP-binding proteins family.</text>
</comment>
<dbReference type="Gene3D" id="3.40.50.300">
    <property type="entry name" value="P-loop containing nucleotide triphosphate hydrolases"/>
    <property type="match status" value="1"/>
</dbReference>
<evidence type="ECO:0000256" key="2">
    <source>
        <dbReference type="ARBA" id="ARBA00022741"/>
    </source>
</evidence>
<keyword evidence="5" id="KW-0411">Iron-sulfur</keyword>
<proteinExistence type="inferred from homology"/>
<dbReference type="GeneID" id="92367859"/>
<evidence type="ECO:0000256" key="4">
    <source>
        <dbReference type="ARBA" id="ARBA00023004"/>
    </source>
</evidence>
<dbReference type="Pfam" id="PF10609">
    <property type="entry name" value="ParA"/>
    <property type="match status" value="2"/>
</dbReference>
<dbReference type="SUPFAM" id="SSF52540">
    <property type="entry name" value="P-loop containing nucleoside triphosphate hydrolases"/>
    <property type="match status" value="1"/>
</dbReference>
<dbReference type="Proteomes" id="UP000186804">
    <property type="component" value="Unassembled WGS sequence"/>
</dbReference>
<protein>
    <submittedName>
        <fullName evidence="9">Uncharacterized protein</fullName>
    </submittedName>
</protein>
<evidence type="ECO:0000313" key="10">
    <source>
        <dbReference type="Proteomes" id="UP000186804"/>
    </source>
</evidence>
<dbReference type="PROSITE" id="PS01215">
    <property type="entry name" value="MRP"/>
    <property type="match status" value="1"/>
</dbReference>
<feature type="domain" description="Gamma-butyrobetaine hydroxylase-like N-terminal" evidence="8">
    <location>
        <begin position="584"/>
        <end position="649"/>
    </location>
</feature>
<dbReference type="HAMAP" id="MF_02040">
    <property type="entry name" value="Mrp_NBP35"/>
    <property type="match status" value="1"/>
</dbReference>
<dbReference type="SUPFAM" id="SSF117916">
    <property type="entry name" value="Fe-S cluster assembly (FSCA) domain-like"/>
    <property type="match status" value="1"/>
</dbReference>
<keyword evidence="1" id="KW-0479">Metal-binding</keyword>
<feature type="domain" description="MIP18 family-like" evidence="7">
    <location>
        <begin position="138"/>
        <end position="213"/>
    </location>
</feature>
<dbReference type="InterPro" id="IPR033756">
    <property type="entry name" value="YlxH/NBP35"/>
</dbReference>
<dbReference type="GO" id="GO:0140663">
    <property type="term" value="F:ATP-dependent FeS chaperone activity"/>
    <property type="evidence" value="ECO:0007669"/>
    <property type="project" value="InterPro"/>
</dbReference>
<dbReference type="CDD" id="cd02037">
    <property type="entry name" value="Mrp_NBP35"/>
    <property type="match status" value="1"/>
</dbReference>
<dbReference type="Pfam" id="PF06155">
    <property type="entry name" value="GBBH-like_N"/>
    <property type="match status" value="1"/>
</dbReference>
<dbReference type="Gene3D" id="3.30.300.130">
    <property type="entry name" value="Fe-S cluster assembly (FSCA)"/>
    <property type="match status" value="1"/>
</dbReference>
<dbReference type="InterPro" id="IPR000808">
    <property type="entry name" value="Mrp-like_CS"/>
</dbReference>
<organism evidence="9 10">
    <name type="scientific">Cryptosporidium andersoni</name>
    <dbReference type="NCBI Taxonomy" id="117008"/>
    <lineage>
        <taxon>Eukaryota</taxon>
        <taxon>Sar</taxon>
        <taxon>Alveolata</taxon>
        <taxon>Apicomplexa</taxon>
        <taxon>Conoidasida</taxon>
        <taxon>Coccidia</taxon>
        <taxon>Eucoccidiorida</taxon>
        <taxon>Eimeriorina</taxon>
        <taxon>Cryptosporidiidae</taxon>
        <taxon>Cryptosporidium</taxon>
    </lineage>
</organism>
<dbReference type="RefSeq" id="XP_067069873.1">
    <property type="nucleotide sequence ID" value="XM_067213900.1"/>
</dbReference>
<dbReference type="GO" id="GO:0046872">
    <property type="term" value="F:metal ion binding"/>
    <property type="evidence" value="ECO:0007669"/>
    <property type="project" value="UniProtKB-KW"/>
</dbReference>
<evidence type="ECO:0000256" key="1">
    <source>
        <dbReference type="ARBA" id="ARBA00022723"/>
    </source>
</evidence>
<dbReference type="OrthoDB" id="1741334at2759"/>
<dbReference type="PANTHER" id="PTHR42961:SF2">
    <property type="entry name" value="IRON-SULFUR PROTEIN NUBPL"/>
    <property type="match status" value="1"/>
</dbReference>
<evidence type="ECO:0000256" key="3">
    <source>
        <dbReference type="ARBA" id="ARBA00022840"/>
    </source>
</evidence>
<keyword evidence="2" id="KW-0547">Nucleotide-binding</keyword>
<dbReference type="Gene3D" id="3.30.2020.30">
    <property type="match status" value="1"/>
</dbReference>
<comment type="caution">
    <text evidence="9">The sequence shown here is derived from an EMBL/GenBank/DDBJ whole genome shotgun (WGS) entry which is preliminary data.</text>
</comment>
<name>A0A1J4MX03_9CRYT</name>
<evidence type="ECO:0000313" key="9">
    <source>
        <dbReference type="EMBL" id="OII78027.1"/>
    </source>
</evidence>
<dbReference type="GO" id="GO:0005524">
    <property type="term" value="F:ATP binding"/>
    <property type="evidence" value="ECO:0007669"/>
    <property type="project" value="UniProtKB-KW"/>
</dbReference>
<dbReference type="InterPro" id="IPR034904">
    <property type="entry name" value="FSCA_dom_sf"/>
</dbReference>
<dbReference type="GO" id="GO:0051539">
    <property type="term" value="F:4 iron, 4 sulfur cluster binding"/>
    <property type="evidence" value="ECO:0007669"/>
    <property type="project" value="TreeGrafter"/>
</dbReference>
<dbReference type="PANTHER" id="PTHR42961">
    <property type="entry name" value="IRON-SULFUR PROTEIN NUBPL"/>
    <property type="match status" value="1"/>
</dbReference>